<evidence type="ECO:0000256" key="4">
    <source>
        <dbReference type="ARBA" id="ARBA00022842"/>
    </source>
</evidence>
<keyword evidence="3" id="KW-0378">Hydrolase</keyword>
<dbReference type="InterPro" id="IPR023214">
    <property type="entry name" value="HAD_sf"/>
</dbReference>
<evidence type="ECO:0000256" key="3">
    <source>
        <dbReference type="ARBA" id="ARBA00022801"/>
    </source>
</evidence>
<evidence type="ECO:0000313" key="5">
    <source>
        <dbReference type="EMBL" id="GGE69456.1"/>
    </source>
</evidence>
<dbReference type="Pfam" id="PF13419">
    <property type="entry name" value="HAD_2"/>
    <property type="match status" value="1"/>
</dbReference>
<dbReference type="PANTHER" id="PTHR46470:SF2">
    <property type="entry name" value="GLYCERALDEHYDE 3-PHOSPHATE PHOSPHATASE"/>
    <property type="match status" value="1"/>
</dbReference>
<dbReference type="SFLD" id="SFLDS00003">
    <property type="entry name" value="Haloacid_Dehalogenase"/>
    <property type="match status" value="1"/>
</dbReference>
<dbReference type="PANTHER" id="PTHR46470">
    <property type="entry name" value="N-ACYLNEURAMINATE-9-PHOSPHATASE"/>
    <property type="match status" value="1"/>
</dbReference>
<evidence type="ECO:0000256" key="1">
    <source>
        <dbReference type="ARBA" id="ARBA00001946"/>
    </source>
</evidence>
<dbReference type="InterPro" id="IPR041492">
    <property type="entry name" value="HAD_2"/>
</dbReference>
<comment type="cofactor">
    <cofactor evidence="1">
        <name>Mg(2+)</name>
        <dbReference type="ChEBI" id="CHEBI:18420"/>
    </cofactor>
</comment>
<dbReference type="InterPro" id="IPR051400">
    <property type="entry name" value="HAD-like_hydrolase"/>
</dbReference>
<reference evidence="5" key="1">
    <citation type="journal article" date="2014" name="Int. J. Syst. Evol. Microbiol.">
        <title>Complete genome sequence of Corynebacterium casei LMG S-19264T (=DSM 44701T), isolated from a smear-ripened cheese.</title>
        <authorList>
            <consortium name="US DOE Joint Genome Institute (JGI-PGF)"/>
            <person name="Walter F."/>
            <person name="Albersmeier A."/>
            <person name="Kalinowski J."/>
            <person name="Ruckert C."/>
        </authorList>
    </citation>
    <scope>NUCLEOTIDE SEQUENCE</scope>
    <source>
        <strain evidence="5">CGMCC 1.12698</strain>
    </source>
</reference>
<accession>A0A917EP24</accession>
<dbReference type="AlphaFoldDB" id="A0A917EP24"/>
<comment type="caution">
    <text evidence="5">The sequence shown here is derived from an EMBL/GenBank/DDBJ whole genome shotgun (WGS) entry which is preliminary data.</text>
</comment>
<protein>
    <submittedName>
        <fullName evidence="5">Haloacid dehalogenase</fullName>
    </submittedName>
</protein>
<evidence type="ECO:0000256" key="2">
    <source>
        <dbReference type="ARBA" id="ARBA00022723"/>
    </source>
</evidence>
<gene>
    <name evidence="5" type="ORF">GCM10007140_19380</name>
</gene>
<dbReference type="InterPro" id="IPR036412">
    <property type="entry name" value="HAD-like_sf"/>
</dbReference>
<keyword evidence="6" id="KW-1185">Reference proteome</keyword>
<dbReference type="GO" id="GO:0016791">
    <property type="term" value="F:phosphatase activity"/>
    <property type="evidence" value="ECO:0007669"/>
    <property type="project" value="TreeGrafter"/>
</dbReference>
<dbReference type="EMBL" id="BMFK01000001">
    <property type="protein sequence ID" value="GGE69456.1"/>
    <property type="molecule type" value="Genomic_DNA"/>
</dbReference>
<keyword evidence="2" id="KW-0479">Metal-binding</keyword>
<dbReference type="InterPro" id="IPR006439">
    <property type="entry name" value="HAD-SF_hydro_IA"/>
</dbReference>
<dbReference type="RefSeq" id="WP_188388160.1">
    <property type="nucleotide sequence ID" value="NZ_BMFK01000001.1"/>
</dbReference>
<dbReference type="GO" id="GO:0044281">
    <property type="term" value="P:small molecule metabolic process"/>
    <property type="evidence" value="ECO:0007669"/>
    <property type="project" value="UniProtKB-ARBA"/>
</dbReference>
<proteinExistence type="predicted"/>
<keyword evidence="4" id="KW-0460">Magnesium</keyword>
<dbReference type="NCBIfam" id="TIGR01662">
    <property type="entry name" value="HAD-SF-IIIA"/>
    <property type="match status" value="1"/>
</dbReference>
<dbReference type="PRINTS" id="PR00413">
    <property type="entry name" value="HADHALOGNASE"/>
</dbReference>
<name>A0A917EP24_9BACI</name>
<organism evidence="5 6">
    <name type="scientific">Priestia taiwanensis</name>
    <dbReference type="NCBI Taxonomy" id="1347902"/>
    <lineage>
        <taxon>Bacteria</taxon>
        <taxon>Bacillati</taxon>
        <taxon>Bacillota</taxon>
        <taxon>Bacilli</taxon>
        <taxon>Bacillales</taxon>
        <taxon>Bacillaceae</taxon>
        <taxon>Priestia</taxon>
    </lineage>
</organism>
<evidence type="ECO:0000313" key="6">
    <source>
        <dbReference type="Proteomes" id="UP000605259"/>
    </source>
</evidence>
<dbReference type="SUPFAM" id="SSF56784">
    <property type="entry name" value="HAD-like"/>
    <property type="match status" value="1"/>
</dbReference>
<dbReference type="Gene3D" id="1.10.150.520">
    <property type="match status" value="1"/>
</dbReference>
<dbReference type="NCBIfam" id="TIGR01509">
    <property type="entry name" value="HAD-SF-IA-v3"/>
    <property type="match status" value="1"/>
</dbReference>
<dbReference type="Proteomes" id="UP000605259">
    <property type="component" value="Unassembled WGS sequence"/>
</dbReference>
<dbReference type="GO" id="GO:0046872">
    <property type="term" value="F:metal ion binding"/>
    <property type="evidence" value="ECO:0007669"/>
    <property type="project" value="UniProtKB-KW"/>
</dbReference>
<dbReference type="NCBIfam" id="TIGR01549">
    <property type="entry name" value="HAD-SF-IA-v1"/>
    <property type="match status" value="1"/>
</dbReference>
<sequence length="223" mass="25860">MKEAVLFDLDETLLNRRASVRSFIENQYERLYTYVGHVEKDVYIDSFLTLEQNGYVWKDVVYEKMVRAFGIEGIAPAELLDDYVTGFSLHCVPFPSLHEILRELKERGFLLGIITNGYGEFQMRNIKALGIKEYFDVILVSEWEGMKKPEAEIFHRALQKLEVEPHASIFVGDHPLYDVQAARNIGMKGIWKRNDYFTLEAEADATIDDLVEILAFVQIEVRK</sequence>
<reference evidence="5" key="2">
    <citation type="submission" date="2020-09" db="EMBL/GenBank/DDBJ databases">
        <authorList>
            <person name="Sun Q."/>
            <person name="Zhou Y."/>
        </authorList>
    </citation>
    <scope>NUCLEOTIDE SEQUENCE</scope>
    <source>
        <strain evidence="5">CGMCC 1.12698</strain>
    </source>
</reference>
<dbReference type="InterPro" id="IPR006549">
    <property type="entry name" value="HAD-SF_hydro_IIIA"/>
</dbReference>
<dbReference type="SFLD" id="SFLDG01129">
    <property type="entry name" value="C1.5:_HAD__Beta-PGM__Phosphata"/>
    <property type="match status" value="1"/>
</dbReference>
<dbReference type="Gene3D" id="3.40.50.1000">
    <property type="entry name" value="HAD superfamily/HAD-like"/>
    <property type="match status" value="1"/>
</dbReference>